<evidence type="ECO:0000313" key="1">
    <source>
        <dbReference type="EMBL" id="GEU39834.1"/>
    </source>
</evidence>
<protein>
    <submittedName>
        <fullName evidence="1">Uncharacterized protein</fullName>
    </submittedName>
</protein>
<organism evidence="1">
    <name type="scientific">Tanacetum cinerariifolium</name>
    <name type="common">Dalmatian daisy</name>
    <name type="synonym">Chrysanthemum cinerariifolium</name>
    <dbReference type="NCBI Taxonomy" id="118510"/>
    <lineage>
        <taxon>Eukaryota</taxon>
        <taxon>Viridiplantae</taxon>
        <taxon>Streptophyta</taxon>
        <taxon>Embryophyta</taxon>
        <taxon>Tracheophyta</taxon>
        <taxon>Spermatophyta</taxon>
        <taxon>Magnoliopsida</taxon>
        <taxon>eudicotyledons</taxon>
        <taxon>Gunneridae</taxon>
        <taxon>Pentapetalae</taxon>
        <taxon>asterids</taxon>
        <taxon>campanulids</taxon>
        <taxon>Asterales</taxon>
        <taxon>Asteraceae</taxon>
        <taxon>Asteroideae</taxon>
        <taxon>Anthemideae</taxon>
        <taxon>Anthemidinae</taxon>
        <taxon>Tanacetum</taxon>
    </lineage>
</organism>
<gene>
    <name evidence="1" type="ORF">Tci_011812</name>
</gene>
<dbReference type="EMBL" id="BKCJ010001222">
    <property type="protein sequence ID" value="GEU39834.1"/>
    <property type="molecule type" value="Genomic_DNA"/>
</dbReference>
<accession>A0A6L2JW48</accession>
<dbReference type="AlphaFoldDB" id="A0A6L2JW48"/>
<sequence length="111" mass="12806">MHKAFPLPGIEFPLAEEVPTASKEGCHCQKKKDATTRKIALLSKSRRNCQSKSNDSFTKVYVIFGLCCESVKERKIERKERKRLEEGVRRWNVSIKDENDMGKQDTCLICE</sequence>
<reference evidence="1" key="1">
    <citation type="journal article" date="2019" name="Sci. Rep.">
        <title>Draft genome of Tanacetum cinerariifolium, the natural source of mosquito coil.</title>
        <authorList>
            <person name="Yamashiro T."/>
            <person name="Shiraishi A."/>
            <person name="Satake H."/>
            <person name="Nakayama K."/>
        </authorList>
    </citation>
    <scope>NUCLEOTIDE SEQUENCE</scope>
</reference>
<name>A0A6L2JW48_TANCI</name>
<comment type="caution">
    <text evidence="1">The sequence shown here is derived from an EMBL/GenBank/DDBJ whole genome shotgun (WGS) entry which is preliminary data.</text>
</comment>
<proteinExistence type="predicted"/>